<evidence type="ECO:0000256" key="1">
    <source>
        <dbReference type="SAM" id="MobiDB-lite"/>
    </source>
</evidence>
<reference evidence="2 3" key="1">
    <citation type="submission" date="2017-09" db="EMBL/GenBank/DDBJ databases">
        <title>Biodiversity and function of Thalassospira species in the particle-attached aromatic-hydrocarbon-degrading consortia from the surface seawater of the South China Sea.</title>
        <authorList>
            <person name="Dong C."/>
            <person name="Liu R."/>
            <person name="Shao Z."/>
        </authorList>
    </citation>
    <scope>NUCLEOTIDE SEQUENCE [LARGE SCALE GENOMIC DNA]</scope>
    <source>
        <strain evidence="2 3">CSC1P2</strain>
    </source>
</reference>
<sequence length="309" mass="35414">MVSRPPLLKQPTATKTIKKKLVQTRDGSTKTIVPRKVKNARVAGFGEEVASRLDPKSVLPKITMNKKIKKNFFPRIFEDGELREDKKIDYFYRKAWDAQDEFFSTATTRELIKGIESKKKYSEMTSQEKKHLSELLDIASAARMSTEGAGNVVDENKVMQHPANAEKALFADPLETRSEHAFYDNERKRYVEDAIERAIKADMNASEIVIEGVKASIEYSTNYIIAPIMAENVFKETKAAKEKVPKIRLQRQMLEREAAKDLYEELGGKIPAADPKETMEMSQKRKWIPKRDRNKNVLVAPPSPRRRIK</sequence>
<dbReference type="AlphaFoldDB" id="A0A2N3KSV4"/>
<feature type="compositionally biased region" description="Basic and acidic residues" evidence="1">
    <location>
        <begin position="274"/>
        <end position="295"/>
    </location>
</feature>
<accession>A0A2N3KSV4</accession>
<gene>
    <name evidence="2" type="ORF">COO20_13640</name>
</gene>
<evidence type="ECO:0000313" key="3">
    <source>
        <dbReference type="Proteomes" id="UP000233597"/>
    </source>
</evidence>
<organism evidence="2 3">
    <name type="scientific">Thalassospira marina</name>
    <dbReference type="NCBI Taxonomy" id="2048283"/>
    <lineage>
        <taxon>Bacteria</taxon>
        <taxon>Pseudomonadati</taxon>
        <taxon>Pseudomonadota</taxon>
        <taxon>Alphaproteobacteria</taxon>
        <taxon>Rhodospirillales</taxon>
        <taxon>Thalassospiraceae</taxon>
        <taxon>Thalassospira</taxon>
    </lineage>
</organism>
<proteinExistence type="predicted"/>
<dbReference type="EMBL" id="NWTK01000008">
    <property type="protein sequence ID" value="PKR53576.1"/>
    <property type="molecule type" value="Genomic_DNA"/>
</dbReference>
<comment type="caution">
    <text evidence="2">The sequence shown here is derived from an EMBL/GenBank/DDBJ whole genome shotgun (WGS) entry which is preliminary data.</text>
</comment>
<evidence type="ECO:0000313" key="2">
    <source>
        <dbReference type="EMBL" id="PKR53576.1"/>
    </source>
</evidence>
<feature type="region of interest" description="Disordered" evidence="1">
    <location>
        <begin position="269"/>
        <end position="309"/>
    </location>
</feature>
<name>A0A2N3KSV4_9PROT</name>
<protein>
    <submittedName>
        <fullName evidence="2">Uncharacterized protein</fullName>
    </submittedName>
</protein>
<dbReference type="Proteomes" id="UP000233597">
    <property type="component" value="Unassembled WGS sequence"/>
</dbReference>